<evidence type="ECO:0000256" key="1">
    <source>
        <dbReference type="SAM" id="MobiDB-lite"/>
    </source>
</evidence>
<feature type="transmembrane region" description="Helical" evidence="2">
    <location>
        <begin position="288"/>
        <end position="312"/>
    </location>
</feature>
<sequence length="422" mass="46771">MSRRALRPRKDICQLCDFARARQPFSQPPIRTSKCASTSRLFSSSTRYAYPQKSQKVTNASTVAGKGPLPQVPAERPRSETRQRTQGDLESVFQEVKAMCDGLLSRNGIPSEQETVQTLTQCQALADLVMHESSLPALEGKDRASSALLSLDDPATAKTPFSNSRQSQRRMQDELSKCAYDIMIHPLIFITPGTLDVYVKIQSILKKPQTLPEIFHLYANKPLPEEGSSPIRYLEQNSNKAANAIPKNVADRALQTAIDAKQLVIAMDIVEFSYSTTAFRRAKLVKKALLPATGIAVAPLAAYTLASQLALLQTTMETGMATNVAFAGMLAYVGFTATIGVVAVTTANDQMDRVTWAPGLPLRERWIREEERAAIDKIAGAWGFKEVWRRGEEEGEEWDALREWMGLKGMLLDRSELMEGME</sequence>
<evidence type="ECO:0000313" key="3">
    <source>
        <dbReference type="EMBL" id="KAF4637419.1"/>
    </source>
</evidence>
<evidence type="ECO:0000256" key="2">
    <source>
        <dbReference type="SAM" id="Phobius"/>
    </source>
</evidence>
<feature type="compositionally biased region" description="Basic and acidic residues" evidence="1">
    <location>
        <begin position="75"/>
        <end position="87"/>
    </location>
</feature>
<reference evidence="3 4" key="1">
    <citation type="submission" date="2020-03" db="EMBL/GenBank/DDBJ databases">
        <title>Draft Genome Sequence of Cudoniella acicularis.</title>
        <authorList>
            <person name="Buettner E."/>
            <person name="Kellner H."/>
        </authorList>
    </citation>
    <scope>NUCLEOTIDE SEQUENCE [LARGE SCALE GENOMIC DNA]</scope>
    <source>
        <strain evidence="3 4">DSM 108380</strain>
    </source>
</reference>
<keyword evidence="4" id="KW-1185">Reference proteome</keyword>
<proteinExistence type="predicted"/>
<gene>
    <name evidence="3" type="ORF">G7Y89_g642</name>
</gene>
<evidence type="ECO:0000313" key="4">
    <source>
        <dbReference type="Proteomes" id="UP000566819"/>
    </source>
</evidence>
<protein>
    <submittedName>
        <fullName evidence="3">Uncharacterized protein</fullName>
    </submittedName>
</protein>
<keyword evidence="2" id="KW-1133">Transmembrane helix</keyword>
<organism evidence="3 4">
    <name type="scientific">Cudoniella acicularis</name>
    <dbReference type="NCBI Taxonomy" id="354080"/>
    <lineage>
        <taxon>Eukaryota</taxon>
        <taxon>Fungi</taxon>
        <taxon>Dikarya</taxon>
        <taxon>Ascomycota</taxon>
        <taxon>Pezizomycotina</taxon>
        <taxon>Leotiomycetes</taxon>
        <taxon>Helotiales</taxon>
        <taxon>Tricladiaceae</taxon>
        <taxon>Cudoniella</taxon>
    </lineage>
</organism>
<feature type="compositionally biased region" description="Polar residues" evidence="1">
    <location>
        <begin position="53"/>
        <end position="62"/>
    </location>
</feature>
<name>A0A8H4RYQ7_9HELO</name>
<dbReference type="Proteomes" id="UP000566819">
    <property type="component" value="Unassembled WGS sequence"/>
</dbReference>
<keyword evidence="2" id="KW-0472">Membrane</keyword>
<dbReference type="EMBL" id="JAAMPI010000023">
    <property type="protein sequence ID" value="KAF4637419.1"/>
    <property type="molecule type" value="Genomic_DNA"/>
</dbReference>
<keyword evidence="2" id="KW-0812">Transmembrane</keyword>
<dbReference type="OrthoDB" id="5360701at2759"/>
<comment type="caution">
    <text evidence="3">The sequence shown here is derived from an EMBL/GenBank/DDBJ whole genome shotgun (WGS) entry which is preliminary data.</text>
</comment>
<accession>A0A8H4RYQ7</accession>
<feature type="transmembrane region" description="Helical" evidence="2">
    <location>
        <begin position="324"/>
        <end position="344"/>
    </location>
</feature>
<dbReference type="AlphaFoldDB" id="A0A8H4RYQ7"/>
<feature type="region of interest" description="Disordered" evidence="1">
    <location>
        <begin position="149"/>
        <end position="170"/>
    </location>
</feature>
<feature type="region of interest" description="Disordered" evidence="1">
    <location>
        <begin position="53"/>
        <end position="87"/>
    </location>
</feature>